<evidence type="ECO:0000313" key="3">
    <source>
        <dbReference type="Proteomes" id="UP000505325"/>
    </source>
</evidence>
<organism evidence="2 3">
    <name type="scientific">Paramixta manurensis</name>
    <dbReference type="NCBI Taxonomy" id="2740817"/>
    <lineage>
        <taxon>Bacteria</taxon>
        <taxon>Pseudomonadati</taxon>
        <taxon>Pseudomonadota</taxon>
        <taxon>Gammaproteobacteria</taxon>
        <taxon>Enterobacterales</taxon>
        <taxon>Erwiniaceae</taxon>
        <taxon>Paramixta</taxon>
    </lineage>
</organism>
<dbReference type="Gene3D" id="3.90.550.10">
    <property type="entry name" value="Spore Coat Polysaccharide Biosynthesis Protein SpsA, Chain A"/>
    <property type="match status" value="1"/>
</dbReference>
<gene>
    <name evidence="2" type="ORF">PMPD1_0643</name>
</gene>
<name>A0A6M8U4Q4_9GAMM</name>
<dbReference type="PANTHER" id="PTHR22916:SF3">
    <property type="entry name" value="UDP-GLCNAC:BETAGAL BETA-1,3-N-ACETYLGLUCOSAMINYLTRANSFERASE-LIKE PROTEIN 1"/>
    <property type="match status" value="1"/>
</dbReference>
<dbReference type="RefSeq" id="WP_354292758.1">
    <property type="nucleotide sequence ID" value="NZ_CP054212.1"/>
</dbReference>
<dbReference type="AlphaFoldDB" id="A0A6M8U4Q4"/>
<dbReference type="InterPro" id="IPR001173">
    <property type="entry name" value="Glyco_trans_2-like"/>
</dbReference>
<dbReference type="Pfam" id="PF00535">
    <property type="entry name" value="Glycos_transf_2"/>
    <property type="match status" value="1"/>
</dbReference>
<keyword evidence="2" id="KW-0808">Transferase</keyword>
<dbReference type="PANTHER" id="PTHR22916">
    <property type="entry name" value="GLYCOSYLTRANSFERASE"/>
    <property type="match status" value="1"/>
</dbReference>
<proteinExistence type="predicted"/>
<dbReference type="Proteomes" id="UP000505325">
    <property type="component" value="Chromosome"/>
</dbReference>
<dbReference type="GO" id="GO:0016758">
    <property type="term" value="F:hexosyltransferase activity"/>
    <property type="evidence" value="ECO:0007669"/>
    <property type="project" value="UniProtKB-ARBA"/>
</dbReference>
<sequence length="478" mass="55023">MKAGQSVGNPLLARLMARTAASTRTTDAALPFVSVVTPTWQRRAFLPYLIYMFQYQDYPADRRELVILDDSPHSNQDLIDALTAAGHHSGQIRYYHVAQRMNLGQKRNRLNQLARGEYIICMDDDDYYPADKISYTIGEMQRNNALFAGCDRIPIWYSHINCIYTTGSFGDRHALNGTFAYHRRFLKKHRYDDDLNLAEEGSFLNGFTVPVLQLDPLRSILCISHHTNTFDKDFIMANCERLPQRLEELVTDLRLRQHYLRLHQAPGRSKIQWDFFPHIVINPLSRCEETQRQLCQTLRELGVAEQQLVLWTLPLEDEPLASSHLAIAQYAQAQGWTNYLILDDRISLVRQQKTVDALNRLLQALGGLKWDVALLGARLLRLFELKSLPGAVRAMEAELPVAYAVNQPYYATLIENLAQGLALQQLHPAEPRFALDNYWKPLMQSDLWLALYPGLAYRHSDEHGNDLTAEFFRKRKPD</sequence>
<reference evidence="2 3" key="1">
    <citation type="submission" date="2020-06" db="EMBL/GenBank/DDBJ databases">
        <title>Genome sequence of Paramixta manurensis strain PD-1.</title>
        <authorList>
            <person name="Lee C.W."/>
            <person name="Kim J."/>
        </authorList>
    </citation>
    <scope>NUCLEOTIDE SEQUENCE [LARGE SCALE GENOMIC DNA]</scope>
    <source>
        <strain evidence="2 3">PD-1</strain>
    </source>
</reference>
<feature type="domain" description="Glycosyltransferase 2-like" evidence="1">
    <location>
        <begin position="34"/>
        <end position="152"/>
    </location>
</feature>
<evidence type="ECO:0000259" key="1">
    <source>
        <dbReference type="Pfam" id="PF00535"/>
    </source>
</evidence>
<protein>
    <submittedName>
        <fullName evidence="2">Glycosyl transferase</fullName>
    </submittedName>
</protein>
<evidence type="ECO:0000313" key="2">
    <source>
        <dbReference type="EMBL" id="QKJ85615.1"/>
    </source>
</evidence>
<dbReference type="InterPro" id="IPR029044">
    <property type="entry name" value="Nucleotide-diphossugar_trans"/>
</dbReference>
<dbReference type="KEGG" id="pmak:PMPD1_0643"/>
<dbReference type="EMBL" id="CP054212">
    <property type="protein sequence ID" value="QKJ85615.1"/>
    <property type="molecule type" value="Genomic_DNA"/>
</dbReference>
<dbReference type="SUPFAM" id="SSF53448">
    <property type="entry name" value="Nucleotide-diphospho-sugar transferases"/>
    <property type="match status" value="1"/>
</dbReference>
<keyword evidence="3" id="KW-1185">Reference proteome</keyword>
<dbReference type="CDD" id="cd00761">
    <property type="entry name" value="Glyco_tranf_GTA_type"/>
    <property type="match status" value="1"/>
</dbReference>
<accession>A0A6M8U4Q4</accession>